<dbReference type="AlphaFoldDB" id="M4BFJ2"/>
<evidence type="ECO:0000256" key="3">
    <source>
        <dbReference type="ARBA" id="ARBA00022670"/>
    </source>
</evidence>
<dbReference type="EnsemblProtists" id="HpaT805061">
    <property type="protein sequence ID" value="HpaP805061"/>
    <property type="gene ID" value="HpaG805061"/>
</dbReference>
<keyword evidence="5" id="KW-0325">Glycoprotein</keyword>
<comment type="similarity">
    <text evidence="1">Belongs to the peptidase S10 family.</text>
</comment>
<sequence length="214" mass="23756">MKVDAPVCGAILAQCPRNATACFDGIEFCTDRLFAPLLTANRNPYDIRMPCTRMDDPTKCYDISAVSKYLDAPNVRDSLGVDSKHAGVWQECNVEVNVAFYMTADIVKPFNTYVSDLLNDDLRVLIYAGDADLVCNWYGNQAWTLALDWKGKVGFNAAPETVYTTSDGTNGGISRSFNNQLTFLRLFNSGHMVPQDQPAVALDMLNKFLKNETI</sequence>
<dbReference type="InterPro" id="IPR029058">
    <property type="entry name" value="AB_hydrolase_fold"/>
</dbReference>
<organism evidence="6 7">
    <name type="scientific">Hyaloperonospora arabidopsidis (strain Emoy2)</name>
    <name type="common">Downy mildew agent</name>
    <name type="synonym">Peronospora arabidopsidis</name>
    <dbReference type="NCBI Taxonomy" id="559515"/>
    <lineage>
        <taxon>Eukaryota</taxon>
        <taxon>Sar</taxon>
        <taxon>Stramenopiles</taxon>
        <taxon>Oomycota</taxon>
        <taxon>Peronosporomycetes</taxon>
        <taxon>Peronosporales</taxon>
        <taxon>Peronosporaceae</taxon>
        <taxon>Hyaloperonospora</taxon>
    </lineage>
</organism>
<dbReference type="HOGENOM" id="CLU_008523_8_1_1"/>
<dbReference type="Gene3D" id="3.40.50.1820">
    <property type="entry name" value="alpha/beta hydrolase"/>
    <property type="match status" value="1"/>
</dbReference>
<dbReference type="InterPro" id="IPR001563">
    <property type="entry name" value="Peptidase_S10"/>
</dbReference>
<evidence type="ECO:0008006" key="8">
    <source>
        <dbReference type="Google" id="ProtNLM"/>
    </source>
</evidence>
<dbReference type="EMBL" id="JH598203">
    <property type="status" value="NOT_ANNOTATED_CDS"/>
    <property type="molecule type" value="Genomic_DNA"/>
</dbReference>
<protein>
    <recommendedName>
        <fullName evidence="8">RxLR effector candidate protein</fullName>
    </recommendedName>
</protein>
<dbReference type="SUPFAM" id="SSF53474">
    <property type="entry name" value="alpha/beta-Hydrolases"/>
    <property type="match status" value="1"/>
</dbReference>
<dbReference type="Pfam" id="PF00450">
    <property type="entry name" value="Peptidase_S10"/>
    <property type="match status" value="1"/>
</dbReference>
<evidence type="ECO:0000256" key="5">
    <source>
        <dbReference type="ARBA" id="ARBA00023180"/>
    </source>
</evidence>
<keyword evidence="3" id="KW-0645">Protease</keyword>
<dbReference type="PANTHER" id="PTHR11802:SF113">
    <property type="entry name" value="SERINE CARBOXYPEPTIDASE CTSA-4.1"/>
    <property type="match status" value="1"/>
</dbReference>
<evidence type="ECO:0000256" key="4">
    <source>
        <dbReference type="ARBA" id="ARBA00022801"/>
    </source>
</evidence>
<proteinExistence type="inferred from homology"/>
<evidence type="ECO:0000313" key="6">
    <source>
        <dbReference type="EnsemblProtists" id="HpaP805061"/>
    </source>
</evidence>
<keyword evidence="7" id="KW-1185">Reference proteome</keyword>
<dbReference type="Gene3D" id="1.10.287.410">
    <property type="match status" value="1"/>
</dbReference>
<evidence type="ECO:0000256" key="1">
    <source>
        <dbReference type="ARBA" id="ARBA00009431"/>
    </source>
</evidence>
<dbReference type="GO" id="GO:0004185">
    <property type="term" value="F:serine-type carboxypeptidase activity"/>
    <property type="evidence" value="ECO:0007669"/>
    <property type="project" value="InterPro"/>
</dbReference>
<dbReference type="GO" id="GO:0006508">
    <property type="term" value="P:proteolysis"/>
    <property type="evidence" value="ECO:0007669"/>
    <property type="project" value="UniProtKB-KW"/>
</dbReference>
<dbReference type="PANTHER" id="PTHR11802">
    <property type="entry name" value="SERINE PROTEASE FAMILY S10 SERINE CARBOXYPEPTIDASE"/>
    <property type="match status" value="1"/>
</dbReference>
<dbReference type="eggNOG" id="KOG1282">
    <property type="taxonomic scope" value="Eukaryota"/>
</dbReference>
<dbReference type="Proteomes" id="UP000011713">
    <property type="component" value="Unassembled WGS sequence"/>
</dbReference>
<reference evidence="7" key="1">
    <citation type="journal article" date="2010" name="Science">
        <title>Signatures of adaptation to obligate biotrophy in the Hyaloperonospora arabidopsidis genome.</title>
        <authorList>
            <person name="Baxter L."/>
            <person name="Tripathy S."/>
            <person name="Ishaque N."/>
            <person name="Boot N."/>
            <person name="Cabral A."/>
            <person name="Kemen E."/>
            <person name="Thines M."/>
            <person name="Ah-Fong A."/>
            <person name="Anderson R."/>
            <person name="Badejoko W."/>
            <person name="Bittner-Eddy P."/>
            <person name="Boore J.L."/>
            <person name="Chibucos M.C."/>
            <person name="Coates M."/>
            <person name="Dehal P."/>
            <person name="Delehaunty K."/>
            <person name="Dong S."/>
            <person name="Downton P."/>
            <person name="Dumas B."/>
            <person name="Fabro G."/>
            <person name="Fronick C."/>
            <person name="Fuerstenberg S.I."/>
            <person name="Fulton L."/>
            <person name="Gaulin E."/>
            <person name="Govers F."/>
            <person name="Hughes L."/>
            <person name="Humphray S."/>
            <person name="Jiang R.H."/>
            <person name="Judelson H."/>
            <person name="Kamoun S."/>
            <person name="Kyung K."/>
            <person name="Meijer H."/>
            <person name="Minx P."/>
            <person name="Morris P."/>
            <person name="Nelson J."/>
            <person name="Phuntumart V."/>
            <person name="Qutob D."/>
            <person name="Rehmany A."/>
            <person name="Rougon-Cardoso A."/>
            <person name="Ryden P."/>
            <person name="Torto-Alalibo T."/>
            <person name="Studholme D."/>
            <person name="Wang Y."/>
            <person name="Win J."/>
            <person name="Wood J."/>
            <person name="Clifton S.W."/>
            <person name="Rogers J."/>
            <person name="Van den Ackerveken G."/>
            <person name="Jones J.D."/>
            <person name="McDowell J.M."/>
            <person name="Beynon J."/>
            <person name="Tyler B.M."/>
        </authorList>
    </citation>
    <scope>NUCLEOTIDE SEQUENCE [LARGE SCALE GENOMIC DNA]</scope>
    <source>
        <strain evidence="7">Emoy2</strain>
    </source>
</reference>
<dbReference type="OMA" id="HVENEAW"/>
<reference evidence="6" key="2">
    <citation type="submission" date="2015-06" db="UniProtKB">
        <authorList>
            <consortium name="EnsemblProtists"/>
        </authorList>
    </citation>
    <scope>IDENTIFICATION</scope>
    <source>
        <strain evidence="6">Emoy2</strain>
    </source>
</reference>
<name>M4BFJ2_HYAAE</name>
<dbReference type="InParanoid" id="M4BFJ2"/>
<accession>M4BFJ2</accession>
<keyword evidence="4" id="KW-0378">Hydrolase</keyword>
<evidence type="ECO:0000313" key="7">
    <source>
        <dbReference type="Proteomes" id="UP000011713"/>
    </source>
</evidence>
<evidence type="ECO:0000256" key="2">
    <source>
        <dbReference type="ARBA" id="ARBA00022645"/>
    </source>
</evidence>
<dbReference type="STRING" id="559515.M4BFJ2"/>
<keyword evidence="2" id="KW-0121">Carboxypeptidase</keyword>
<dbReference type="VEuPathDB" id="FungiDB:HpaG805061"/>